<keyword evidence="1" id="KW-1185">Reference proteome</keyword>
<dbReference type="Pfam" id="PF11303">
    <property type="entry name" value="DUF3105"/>
    <property type="match status" value="1"/>
</dbReference>
<sequence length="238" mass="27574">MPDRIGDPTPPPKILPKNEYSHDDYSQNFINSIHMGIISTQCDDAKTNLTIDWNGSPVNHTCYNRRIIPNTKIIPILYCENVPTAYVAAHKCMNEKIEYDDDLPIYGTHRPLWPVYGEYKFLPKQRWLHSMEHGAVVMLYHPCANPLEVKRLKTLVKSCLWRHIITPYNLLDTNRPLVLLTWGCRLTMSYVNPTIVRHFIREKALHGPEQLSDDGQFQDQLVSKAKVVYDNDDTMICP</sequence>
<organism evidence="1 2">
    <name type="scientific">Polistes dominula</name>
    <name type="common">European paper wasp</name>
    <name type="synonym">Vespa dominula</name>
    <dbReference type="NCBI Taxonomy" id="743375"/>
    <lineage>
        <taxon>Eukaryota</taxon>
        <taxon>Metazoa</taxon>
        <taxon>Ecdysozoa</taxon>
        <taxon>Arthropoda</taxon>
        <taxon>Hexapoda</taxon>
        <taxon>Insecta</taxon>
        <taxon>Pterygota</taxon>
        <taxon>Neoptera</taxon>
        <taxon>Endopterygota</taxon>
        <taxon>Hymenoptera</taxon>
        <taxon>Apocrita</taxon>
        <taxon>Aculeata</taxon>
        <taxon>Vespoidea</taxon>
        <taxon>Vespidae</taxon>
        <taxon>Polistinae</taxon>
        <taxon>Polistini</taxon>
        <taxon>Polistes</taxon>
    </lineage>
</organism>
<dbReference type="RefSeq" id="XP_015185488.1">
    <property type="nucleotide sequence ID" value="XM_015330002.1"/>
</dbReference>
<dbReference type="Proteomes" id="UP000694924">
    <property type="component" value="Unplaced"/>
</dbReference>
<gene>
    <name evidence="2" type="primary">LOC107071209</name>
</gene>
<dbReference type="InterPro" id="IPR021454">
    <property type="entry name" value="DUF3105"/>
</dbReference>
<accession>A0ABM1IZ51</accession>
<proteinExistence type="predicted"/>
<dbReference type="GeneID" id="107071209"/>
<evidence type="ECO:0000313" key="2">
    <source>
        <dbReference type="RefSeq" id="XP_015185488.1"/>
    </source>
</evidence>
<dbReference type="PANTHER" id="PTHR34179">
    <property type="entry name" value="TUMOR PROTEIN P53-INDUCIBLE PROTEIN 13"/>
    <property type="match status" value="1"/>
</dbReference>
<reference evidence="2" key="1">
    <citation type="submission" date="2025-08" db="UniProtKB">
        <authorList>
            <consortium name="RefSeq"/>
        </authorList>
    </citation>
    <scope>IDENTIFICATION</scope>
    <source>
        <tissue evidence="2">Whole body</tissue>
    </source>
</reference>
<name>A0ABM1IZ51_POLDO</name>
<dbReference type="PANTHER" id="PTHR34179:SF1">
    <property type="entry name" value="TUMOR PROTEIN P53-INDUCIBLE PROTEIN 13"/>
    <property type="match status" value="1"/>
</dbReference>
<evidence type="ECO:0000313" key="1">
    <source>
        <dbReference type="Proteomes" id="UP000694924"/>
    </source>
</evidence>
<protein>
    <submittedName>
        <fullName evidence="2">Uncharacterized protein LOC107071209 isoform X2</fullName>
    </submittedName>
</protein>